<sequence length="83" mass="9000">MTPEVVPLAPSGPDARQLRRMQGVYAAGTVLWTVSLLVSLLGHDADVRQVLLLLALVAAFGLLWLWSAWHLWTTSPQRGGPAV</sequence>
<dbReference type="EMBL" id="JARJBB010000013">
    <property type="protein sequence ID" value="MDF3301539.1"/>
    <property type="molecule type" value="Genomic_DNA"/>
</dbReference>
<feature type="transmembrane region" description="Helical" evidence="1">
    <location>
        <begin position="23"/>
        <end position="43"/>
    </location>
</feature>
<organism evidence="2 3">
    <name type="scientific">Streptomyces tropicalis</name>
    <dbReference type="NCBI Taxonomy" id="3034234"/>
    <lineage>
        <taxon>Bacteria</taxon>
        <taxon>Bacillati</taxon>
        <taxon>Actinomycetota</taxon>
        <taxon>Actinomycetes</taxon>
        <taxon>Kitasatosporales</taxon>
        <taxon>Streptomycetaceae</taxon>
        <taxon>Streptomyces</taxon>
    </lineage>
</organism>
<evidence type="ECO:0000313" key="3">
    <source>
        <dbReference type="Proteomes" id="UP001221150"/>
    </source>
</evidence>
<evidence type="ECO:0000313" key="2">
    <source>
        <dbReference type="EMBL" id="MDF3301539.1"/>
    </source>
</evidence>
<accession>A0ABT6AA65</accession>
<dbReference type="RefSeq" id="WP_276111113.1">
    <property type="nucleotide sequence ID" value="NZ_JARJBB010000013.1"/>
</dbReference>
<feature type="transmembrane region" description="Helical" evidence="1">
    <location>
        <begin position="50"/>
        <end position="69"/>
    </location>
</feature>
<keyword evidence="3" id="KW-1185">Reference proteome</keyword>
<gene>
    <name evidence="2" type="ORF">P3H78_23515</name>
</gene>
<dbReference type="Proteomes" id="UP001221150">
    <property type="component" value="Unassembled WGS sequence"/>
</dbReference>
<protein>
    <recommendedName>
        <fullName evidence="4">Integral membrane protein</fullName>
    </recommendedName>
</protein>
<evidence type="ECO:0000256" key="1">
    <source>
        <dbReference type="SAM" id="Phobius"/>
    </source>
</evidence>
<evidence type="ECO:0008006" key="4">
    <source>
        <dbReference type="Google" id="ProtNLM"/>
    </source>
</evidence>
<reference evidence="2 3" key="1">
    <citation type="submission" date="2023-03" db="EMBL/GenBank/DDBJ databases">
        <title>Draft genome sequence of Streptomyces sp. K1PA1 isolated from peat swamp forest in Thailand.</title>
        <authorList>
            <person name="Klaysubun C."/>
            <person name="Duangmal K."/>
        </authorList>
    </citation>
    <scope>NUCLEOTIDE SEQUENCE [LARGE SCALE GENOMIC DNA]</scope>
    <source>
        <strain evidence="2 3">K1PA1</strain>
    </source>
</reference>
<keyword evidence="1" id="KW-0472">Membrane</keyword>
<keyword evidence="1" id="KW-0812">Transmembrane</keyword>
<comment type="caution">
    <text evidence="2">The sequence shown here is derived from an EMBL/GenBank/DDBJ whole genome shotgun (WGS) entry which is preliminary data.</text>
</comment>
<proteinExistence type="predicted"/>
<keyword evidence="1" id="KW-1133">Transmembrane helix</keyword>
<name>A0ABT6AA65_9ACTN</name>